<reference evidence="1" key="1">
    <citation type="submission" date="2022-07" db="EMBL/GenBank/DDBJ databases">
        <title>Tahibacter sp., a new gammaproteobacterium isolated from the silt sample collected at pig farm.</title>
        <authorList>
            <person name="Chen H."/>
        </authorList>
    </citation>
    <scope>NUCLEOTIDE SEQUENCE</scope>
    <source>
        <strain evidence="1">P2K</strain>
    </source>
</reference>
<name>A0ABT1QT48_9GAMM</name>
<dbReference type="RefSeq" id="WP_255914632.1">
    <property type="nucleotide sequence ID" value="NZ_JANFQO010000010.1"/>
</dbReference>
<dbReference type="EMBL" id="JANFQO010000010">
    <property type="protein sequence ID" value="MCQ4165444.1"/>
    <property type="molecule type" value="Genomic_DNA"/>
</dbReference>
<protein>
    <submittedName>
        <fullName evidence="1">Uncharacterized protein</fullName>
    </submittedName>
</protein>
<keyword evidence="2" id="KW-1185">Reference proteome</keyword>
<comment type="caution">
    <text evidence="1">The sequence shown here is derived from an EMBL/GenBank/DDBJ whole genome shotgun (WGS) entry which is preliminary data.</text>
</comment>
<evidence type="ECO:0000313" key="1">
    <source>
        <dbReference type="EMBL" id="MCQ4165444.1"/>
    </source>
</evidence>
<evidence type="ECO:0000313" key="2">
    <source>
        <dbReference type="Proteomes" id="UP001165498"/>
    </source>
</evidence>
<accession>A0ABT1QT48</accession>
<sequence>MVSPTASHLPEQAATGVIVPARRLKKGRTRYLRNMQRMPTFRNLYRRFPGLQHDLAR</sequence>
<dbReference type="Proteomes" id="UP001165498">
    <property type="component" value="Unassembled WGS sequence"/>
</dbReference>
<gene>
    <name evidence="1" type="ORF">NM961_12060</name>
</gene>
<proteinExistence type="predicted"/>
<organism evidence="1 2">
    <name type="scientific">Tahibacter harae</name>
    <dbReference type="NCBI Taxonomy" id="2963937"/>
    <lineage>
        <taxon>Bacteria</taxon>
        <taxon>Pseudomonadati</taxon>
        <taxon>Pseudomonadota</taxon>
        <taxon>Gammaproteobacteria</taxon>
        <taxon>Lysobacterales</taxon>
        <taxon>Rhodanobacteraceae</taxon>
        <taxon>Tahibacter</taxon>
    </lineage>
</organism>